<protein>
    <submittedName>
        <fullName evidence="10">Peptidyl-prolyl cis-trans isomerase D</fullName>
        <ecNumber evidence="10">5.2.1.8</ecNumber>
    </submittedName>
</protein>
<keyword evidence="5 8" id="KW-0472">Membrane</keyword>
<dbReference type="PANTHER" id="PTHR47529:SF1">
    <property type="entry name" value="PERIPLASMIC CHAPERONE PPID"/>
    <property type="match status" value="1"/>
</dbReference>
<proteinExistence type="inferred from homology"/>
<dbReference type="Gene3D" id="1.10.4030.10">
    <property type="entry name" value="Porin chaperone SurA, peptide-binding domain"/>
    <property type="match status" value="1"/>
</dbReference>
<reference evidence="10 11" key="1">
    <citation type="journal article" date="2018" name="Genome Announc.">
        <title>Draft Genome Sequence of "Candidatus Phycosocius bacilliformis," an Alphaproteobacterial Ectosymbiont of the Hydrocarbon-Producing Green Alga Botryococcus braunii.</title>
        <authorList>
            <person name="Tanabe Y."/>
            <person name="Yamaguchi H."/>
            <person name="Watanabe M.M."/>
        </authorList>
    </citation>
    <scope>NUCLEOTIDE SEQUENCE [LARGE SCALE GENOMIC DNA]</scope>
    <source>
        <strain evidence="10 11">BOTRYCO-2</strain>
    </source>
</reference>
<dbReference type="Proteomes" id="UP000245086">
    <property type="component" value="Unassembled WGS sequence"/>
</dbReference>
<dbReference type="EMBL" id="BFBR01000002">
    <property type="protein sequence ID" value="GBF57267.1"/>
    <property type="molecule type" value="Genomic_DNA"/>
</dbReference>
<evidence type="ECO:0000313" key="10">
    <source>
        <dbReference type="EMBL" id="GBF57267.1"/>
    </source>
</evidence>
<accession>A0A2P2E893</accession>
<dbReference type="InterPro" id="IPR027304">
    <property type="entry name" value="Trigger_fact/SurA_dom_sf"/>
</dbReference>
<evidence type="ECO:0000256" key="6">
    <source>
        <dbReference type="ARBA" id="ARBA00023186"/>
    </source>
</evidence>
<dbReference type="SUPFAM" id="SSF109998">
    <property type="entry name" value="Triger factor/SurA peptide-binding domain-like"/>
    <property type="match status" value="1"/>
</dbReference>
<comment type="caution">
    <text evidence="10">The sequence shown here is derived from an EMBL/GenBank/DDBJ whole genome shotgun (WGS) entry which is preliminary data.</text>
</comment>
<name>A0A2P2E893_9PROT</name>
<evidence type="ECO:0000259" key="9">
    <source>
        <dbReference type="Pfam" id="PF13145"/>
    </source>
</evidence>
<evidence type="ECO:0000256" key="1">
    <source>
        <dbReference type="ARBA" id="ARBA00004401"/>
    </source>
</evidence>
<gene>
    <name evidence="10" type="primary">ppiD</name>
    <name evidence="10" type="ORF">PbB2_00932</name>
</gene>
<evidence type="ECO:0000256" key="4">
    <source>
        <dbReference type="ARBA" id="ARBA00022989"/>
    </source>
</evidence>
<dbReference type="RefSeq" id="WP_108984127.1">
    <property type="nucleotide sequence ID" value="NZ_BFBR01000002.1"/>
</dbReference>
<keyword evidence="3 8" id="KW-0812">Transmembrane</keyword>
<comment type="similarity">
    <text evidence="7">Belongs to the PpiD chaperone family.</text>
</comment>
<evidence type="ECO:0000256" key="5">
    <source>
        <dbReference type="ARBA" id="ARBA00023136"/>
    </source>
</evidence>
<keyword evidence="10" id="KW-0413">Isomerase</keyword>
<evidence type="ECO:0000256" key="8">
    <source>
        <dbReference type="SAM" id="Phobius"/>
    </source>
</evidence>
<dbReference type="InterPro" id="IPR000297">
    <property type="entry name" value="PPIase_PpiC"/>
</dbReference>
<evidence type="ECO:0000256" key="7">
    <source>
        <dbReference type="ARBA" id="ARBA00038408"/>
    </source>
</evidence>
<organism evidence="10 11">
    <name type="scientific">Candidatus Phycosocius bacilliformis</name>
    <dbReference type="NCBI Taxonomy" id="1445552"/>
    <lineage>
        <taxon>Bacteria</taxon>
        <taxon>Pseudomonadati</taxon>
        <taxon>Pseudomonadota</taxon>
        <taxon>Alphaproteobacteria</taxon>
        <taxon>Caulobacterales</taxon>
        <taxon>Caulobacterales incertae sedis</taxon>
        <taxon>Candidatus Phycosocius</taxon>
    </lineage>
</organism>
<sequence>MLTAFRKFARSWVSAIIIGLLVISFGIWGVSDVFTRGPSDAVARVAGESISQNEYRAEFDRLLKRAKEEAKRDVTTEEARAQGFDSNVLEQLVAGKAFEAFTTSLGLRAPDALVKSEIAKIPAFQDQFTRRFSQTSYEAALRENGFTSTEFENRVRADISRQYLTLAVSSGLRAPKVYASQTLAFGTERRMVTIVPIPASLVGGPRQPNDAQLKALYEESRAQLTQPETRDLTMVLTSLTDFEAKVKVDEAQARQIFESNKARLSKPAKRGLIQLVSSDRAKADQAATRLRAGEDPAAIAKALGLTLPVILSNVTIDGIPDQNVGKAAFAMNKGDVQVVAAKLQPFAAIKVTDAVEAKEARFEENSAEIFTQLRQTAAGELITDATEAYDEAISSGASMEAAATKAGFKLVQIKGVTAQGTVAANGQPVAELADAPSLLKDAFSGGKGDMTDLVSIPKDRYAAVRVDAVTPAAPPALESIRAELTAEWIRRDIRKRAEDKAREVMTEAGKSGLEAAAAKFNLPVARQPQPLQRGQGGPQLSQAVFSAKKGAIVMAPTANGVEYSIVRIDEVLKDNEAQVPDRLIQAENAVRSSVQRDLVASIERVARDRAKVQLFPKMMGRALGDTAETDAAKAGSAAKKQ</sequence>
<dbReference type="GO" id="GO:0005886">
    <property type="term" value="C:plasma membrane"/>
    <property type="evidence" value="ECO:0007669"/>
    <property type="project" value="UniProtKB-SubCell"/>
</dbReference>
<evidence type="ECO:0000256" key="3">
    <source>
        <dbReference type="ARBA" id="ARBA00022692"/>
    </source>
</evidence>
<keyword evidence="4 8" id="KW-1133">Transmembrane helix</keyword>
<keyword evidence="6" id="KW-0143">Chaperone</keyword>
<dbReference type="AlphaFoldDB" id="A0A2P2E893"/>
<dbReference type="OrthoDB" id="9768393at2"/>
<comment type="subcellular location">
    <subcellularLocation>
        <location evidence="1">Cell membrane</location>
        <topology evidence="1">Single-pass type II membrane protein</topology>
    </subcellularLocation>
</comment>
<dbReference type="GO" id="GO:0003755">
    <property type="term" value="F:peptidyl-prolyl cis-trans isomerase activity"/>
    <property type="evidence" value="ECO:0007669"/>
    <property type="project" value="UniProtKB-EC"/>
</dbReference>
<feature type="transmembrane region" description="Helical" evidence="8">
    <location>
        <begin position="12"/>
        <end position="30"/>
    </location>
</feature>
<dbReference type="Pfam" id="PF13145">
    <property type="entry name" value="Rotamase_2"/>
    <property type="match status" value="1"/>
</dbReference>
<evidence type="ECO:0000256" key="2">
    <source>
        <dbReference type="ARBA" id="ARBA00022475"/>
    </source>
</evidence>
<dbReference type="PANTHER" id="PTHR47529">
    <property type="entry name" value="PEPTIDYL-PROLYL CIS-TRANS ISOMERASE D"/>
    <property type="match status" value="1"/>
</dbReference>
<dbReference type="InterPro" id="IPR052029">
    <property type="entry name" value="PpiD_chaperone"/>
</dbReference>
<keyword evidence="11" id="KW-1185">Reference proteome</keyword>
<dbReference type="EC" id="5.2.1.8" evidence="10"/>
<evidence type="ECO:0000313" key="11">
    <source>
        <dbReference type="Proteomes" id="UP000245086"/>
    </source>
</evidence>
<keyword evidence="2" id="KW-1003">Cell membrane</keyword>
<feature type="domain" description="PpiC" evidence="9">
    <location>
        <begin position="248"/>
        <end position="364"/>
    </location>
</feature>
<dbReference type="Pfam" id="PF13624">
    <property type="entry name" value="SurA_N_3"/>
    <property type="match status" value="1"/>
</dbReference>